<dbReference type="CDD" id="cd05401">
    <property type="entry name" value="NT_GlnE_GlnD_like"/>
    <property type="match status" value="1"/>
</dbReference>
<keyword evidence="4" id="KW-1185">Reference proteome</keyword>
<name>I3E6S2_BACMT</name>
<accession>I3E6S2</accession>
<dbReference type="AlphaFoldDB" id="I3E6S2"/>
<feature type="domain" description="Protein-PII uridylyltransferase N-terminal" evidence="1">
    <location>
        <begin position="7"/>
        <end position="102"/>
    </location>
</feature>
<dbReference type="GO" id="GO:0008773">
    <property type="term" value="F:[protein-PII] uridylyltransferase activity"/>
    <property type="evidence" value="ECO:0007669"/>
    <property type="project" value="InterPro"/>
</dbReference>
<evidence type="ECO:0000313" key="4">
    <source>
        <dbReference type="Proteomes" id="UP000010523"/>
    </source>
</evidence>
<feature type="domain" description="DUF294" evidence="2">
    <location>
        <begin position="141"/>
        <end position="276"/>
    </location>
</feature>
<dbReference type="RefSeq" id="WP_003350996.1">
    <property type="nucleotide sequence ID" value="NZ_AFEU01000001.1"/>
</dbReference>
<dbReference type="InterPro" id="IPR018821">
    <property type="entry name" value="DUF294_put_nucleoTrafse_sb-bd"/>
</dbReference>
<dbReference type="EMBL" id="AFEU01000001">
    <property type="protein sequence ID" value="EIJ82193.1"/>
    <property type="molecule type" value="Genomic_DNA"/>
</dbReference>
<dbReference type="Proteomes" id="UP000010523">
    <property type="component" value="Unassembled WGS sequence"/>
</dbReference>
<evidence type="ECO:0000259" key="2">
    <source>
        <dbReference type="Pfam" id="PF10335"/>
    </source>
</evidence>
<dbReference type="InterPro" id="IPR005105">
    <property type="entry name" value="GlnD_Uridyltrans_N"/>
</dbReference>
<protein>
    <recommendedName>
        <fullName evidence="5">CBS domain-containing protein</fullName>
    </recommendedName>
</protein>
<sequence>MVSISRINKDLGPAPSPFSFFVMGSAGRFEQGIWSDQDHGIIYDENSQNAKEYFLTLGKEISEGLFQAGYAFCDGGVMASNPLWCKSFPEWMQQLTDWILESSWESIRNLLIFIDGRSLHGEQSYIKKLKEIIFHSSQKENLLARMLDNTMHLKKGVGILGQFLVETHGIHSGMINLKETAFFPFVNSIRLLAIKENIMETSTLSRLHNLSEKVMPIQHKKLIEEQFIKLLNFRLTLCNHSDYESGHFLDIEKLSKEQKREMKNIIKIGTHLYQEIRKLAGKEV</sequence>
<proteinExistence type="predicted"/>
<dbReference type="eggNOG" id="COG2905">
    <property type="taxonomic scope" value="Bacteria"/>
</dbReference>
<comment type="caution">
    <text evidence="3">The sequence shown here is derived from an EMBL/GenBank/DDBJ whole genome shotgun (WGS) entry which is preliminary data.</text>
</comment>
<evidence type="ECO:0000259" key="1">
    <source>
        <dbReference type="Pfam" id="PF03445"/>
    </source>
</evidence>
<gene>
    <name evidence="3" type="ORF">PB1_04635</name>
</gene>
<dbReference type="Pfam" id="PF10335">
    <property type="entry name" value="DUF294_C"/>
    <property type="match status" value="1"/>
</dbReference>
<dbReference type="STRING" id="997296.PB1_04635"/>
<reference evidence="3 4" key="1">
    <citation type="journal article" date="2012" name="Appl. Environ. Microbiol.">
        <title>Genome Sequence of Thermotolerant Bacillus methanolicus: Features and Regulation Related to Methylotrophy and Production of L-Lysine and L-Glutamate from Methanol.</title>
        <authorList>
            <person name="Heggeset T.M."/>
            <person name="Krog A."/>
            <person name="Balzer S."/>
            <person name="Wentzel A."/>
            <person name="Ellingsen T.E."/>
            <person name="Brautaset T."/>
        </authorList>
    </citation>
    <scope>NUCLEOTIDE SEQUENCE [LARGE SCALE GENOMIC DNA]</scope>
    <source>
        <strain evidence="3 4">PB1</strain>
    </source>
</reference>
<dbReference type="Pfam" id="PF03445">
    <property type="entry name" value="DUF294"/>
    <property type="match status" value="1"/>
</dbReference>
<evidence type="ECO:0000313" key="3">
    <source>
        <dbReference type="EMBL" id="EIJ82193.1"/>
    </source>
</evidence>
<evidence type="ECO:0008006" key="5">
    <source>
        <dbReference type="Google" id="ProtNLM"/>
    </source>
</evidence>
<organism evidence="3 4">
    <name type="scientific">Bacillus methanolicus PB1</name>
    <dbReference type="NCBI Taxonomy" id="997296"/>
    <lineage>
        <taxon>Bacteria</taxon>
        <taxon>Bacillati</taxon>
        <taxon>Bacillota</taxon>
        <taxon>Bacilli</taxon>
        <taxon>Bacillales</taxon>
        <taxon>Bacillaceae</taxon>
        <taxon>Bacillus</taxon>
    </lineage>
</organism>
<dbReference type="OrthoDB" id="9810963at2"/>
<dbReference type="PATRIC" id="fig|997296.3.peg.1007"/>